<feature type="transmembrane region" description="Helical" evidence="1">
    <location>
        <begin position="60"/>
        <end position="79"/>
    </location>
</feature>
<accession>A0A3M7P749</accession>
<reference evidence="2 3" key="1">
    <citation type="journal article" date="2018" name="Sci. Rep.">
        <title>Genomic signatures of local adaptation to the degree of environmental predictability in rotifers.</title>
        <authorList>
            <person name="Franch-Gras L."/>
            <person name="Hahn C."/>
            <person name="Garcia-Roger E.M."/>
            <person name="Carmona M.J."/>
            <person name="Serra M."/>
            <person name="Gomez A."/>
        </authorList>
    </citation>
    <scope>NUCLEOTIDE SEQUENCE [LARGE SCALE GENOMIC DNA]</scope>
    <source>
        <strain evidence="2">HYR1</strain>
    </source>
</reference>
<protein>
    <submittedName>
        <fullName evidence="2">Uncharacterized protein</fullName>
    </submittedName>
</protein>
<sequence>MDIIIIVKLTSIEGERVKKKLIDSVIVSSFFDFFSCNMASAICSSAGENNRSMKLMRQEGFCSIFGLCFQVCLQVIFRIQDPFLSANFSLCILKN</sequence>
<evidence type="ECO:0000313" key="2">
    <source>
        <dbReference type="EMBL" id="RMZ94895.1"/>
    </source>
</evidence>
<dbReference type="AlphaFoldDB" id="A0A3M7P749"/>
<organism evidence="2 3">
    <name type="scientific">Brachionus plicatilis</name>
    <name type="common">Marine rotifer</name>
    <name type="synonym">Brachionus muelleri</name>
    <dbReference type="NCBI Taxonomy" id="10195"/>
    <lineage>
        <taxon>Eukaryota</taxon>
        <taxon>Metazoa</taxon>
        <taxon>Spiralia</taxon>
        <taxon>Gnathifera</taxon>
        <taxon>Rotifera</taxon>
        <taxon>Eurotatoria</taxon>
        <taxon>Monogononta</taxon>
        <taxon>Pseudotrocha</taxon>
        <taxon>Ploima</taxon>
        <taxon>Brachionidae</taxon>
        <taxon>Brachionus</taxon>
    </lineage>
</organism>
<proteinExistence type="predicted"/>
<evidence type="ECO:0000313" key="3">
    <source>
        <dbReference type="Proteomes" id="UP000276133"/>
    </source>
</evidence>
<keyword evidence="1" id="KW-0812">Transmembrane</keyword>
<keyword evidence="1" id="KW-1133">Transmembrane helix</keyword>
<keyword evidence="1" id="KW-0472">Membrane</keyword>
<gene>
    <name evidence="2" type="ORF">BpHYR1_010070</name>
</gene>
<dbReference type="EMBL" id="REGN01012741">
    <property type="protein sequence ID" value="RMZ94895.1"/>
    <property type="molecule type" value="Genomic_DNA"/>
</dbReference>
<keyword evidence="3" id="KW-1185">Reference proteome</keyword>
<comment type="caution">
    <text evidence="2">The sequence shown here is derived from an EMBL/GenBank/DDBJ whole genome shotgun (WGS) entry which is preliminary data.</text>
</comment>
<name>A0A3M7P749_BRAPC</name>
<evidence type="ECO:0000256" key="1">
    <source>
        <dbReference type="SAM" id="Phobius"/>
    </source>
</evidence>
<dbReference type="Proteomes" id="UP000276133">
    <property type="component" value="Unassembled WGS sequence"/>
</dbReference>